<feature type="signal peptide" evidence="2">
    <location>
        <begin position="1"/>
        <end position="18"/>
    </location>
</feature>
<dbReference type="PANTHER" id="PTHR10730">
    <property type="entry name" value="PROCOLLAGEN-LYSINE,2-OXOGLUTARATE 5-DIOXYGENASE/GLYCOSYLTRANSFERASE 25 FAMILY MEMBER"/>
    <property type="match status" value="1"/>
</dbReference>
<dbReference type="OrthoDB" id="9174392at2759"/>
<evidence type="ECO:0000256" key="1">
    <source>
        <dbReference type="SAM" id="MobiDB-lite"/>
    </source>
</evidence>
<dbReference type="Ensembl" id="ENSMCST00000018601.1">
    <property type="protein sequence ID" value="ENSMCSP00000018142.1"/>
    <property type="gene ID" value="ENSMCSG00000012752.1"/>
</dbReference>
<proteinExistence type="predicted"/>
<evidence type="ECO:0000256" key="2">
    <source>
        <dbReference type="SAM" id="SignalP"/>
    </source>
</evidence>
<protein>
    <submittedName>
        <fullName evidence="3">Uncharacterized protein</fullName>
    </submittedName>
</protein>
<feature type="region of interest" description="Disordered" evidence="1">
    <location>
        <begin position="19"/>
        <end position="41"/>
    </location>
</feature>
<evidence type="ECO:0000313" key="3">
    <source>
        <dbReference type="Ensembl" id="ENSMCSP00000018142.1"/>
    </source>
</evidence>
<dbReference type="Proteomes" id="UP000694560">
    <property type="component" value="Unplaced"/>
</dbReference>
<accession>A0A8C5UER1</accession>
<keyword evidence="2" id="KW-0732">Signal</keyword>
<reference evidence="3" key="2">
    <citation type="submission" date="2025-09" db="UniProtKB">
        <authorList>
            <consortium name="Ensembl"/>
        </authorList>
    </citation>
    <scope>IDENTIFICATION</scope>
</reference>
<dbReference type="InterPro" id="IPR050757">
    <property type="entry name" value="Collagen_mod_GT25"/>
</dbReference>
<sequence>MAASASLLLLLLPRCCAAAGPSPSPPEPPEPPGPEPPALPESALLQPTVLLAILARNAAHTLPHVLGCIERLSYPKSRIALWAATDHNIDNTTAMLREWLKNVQHLYHDVEWRPMEEPP</sequence>
<dbReference type="GO" id="GO:0050211">
    <property type="term" value="F:procollagen galactosyltransferase activity"/>
    <property type="evidence" value="ECO:0007669"/>
    <property type="project" value="TreeGrafter"/>
</dbReference>
<feature type="chain" id="PRO_5034336545" evidence="2">
    <location>
        <begin position="19"/>
        <end position="119"/>
    </location>
</feature>
<dbReference type="PANTHER" id="PTHR10730:SF8">
    <property type="entry name" value="PROCOLLAGEN GALACTOSYLTRANSFERASE 2"/>
    <property type="match status" value="1"/>
</dbReference>
<name>A0A8C5UER1_9PASS</name>
<reference evidence="3" key="1">
    <citation type="submission" date="2025-08" db="UniProtKB">
        <authorList>
            <consortium name="Ensembl"/>
        </authorList>
    </citation>
    <scope>IDENTIFICATION</scope>
</reference>
<keyword evidence="4" id="KW-1185">Reference proteome</keyword>
<evidence type="ECO:0000313" key="4">
    <source>
        <dbReference type="Proteomes" id="UP000694560"/>
    </source>
</evidence>
<organism evidence="3 4">
    <name type="scientific">Malurus cyaneus samueli</name>
    <dbReference type="NCBI Taxonomy" id="2593467"/>
    <lineage>
        <taxon>Eukaryota</taxon>
        <taxon>Metazoa</taxon>
        <taxon>Chordata</taxon>
        <taxon>Craniata</taxon>
        <taxon>Vertebrata</taxon>
        <taxon>Euteleostomi</taxon>
        <taxon>Archelosauria</taxon>
        <taxon>Archosauria</taxon>
        <taxon>Dinosauria</taxon>
        <taxon>Saurischia</taxon>
        <taxon>Theropoda</taxon>
        <taxon>Coelurosauria</taxon>
        <taxon>Aves</taxon>
        <taxon>Neognathae</taxon>
        <taxon>Neoaves</taxon>
        <taxon>Telluraves</taxon>
        <taxon>Australaves</taxon>
        <taxon>Passeriformes</taxon>
        <taxon>Meliphagoidea</taxon>
        <taxon>Maluridae</taxon>
        <taxon>Malurus</taxon>
    </lineage>
</organism>
<dbReference type="AlphaFoldDB" id="A0A8C5UER1"/>
<feature type="compositionally biased region" description="Pro residues" evidence="1">
    <location>
        <begin position="22"/>
        <end position="39"/>
    </location>
</feature>